<protein>
    <recommendedName>
        <fullName evidence="2">Nicotinate-nucleotide--dimethylbenzimidazole phosphoribosyltransferase</fullName>
    </recommendedName>
</protein>
<name>A0A6J4HYM9_9ACTN</name>
<sequence>GAGALTVLPLLRAAVRACAETDTAEAAGLPRLLPPAT</sequence>
<feature type="non-terminal residue" evidence="1">
    <location>
        <position position="1"/>
    </location>
</feature>
<proteinExistence type="predicted"/>
<evidence type="ECO:0000313" key="1">
    <source>
        <dbReference type="EMBL" id="CAA9236719.1"/>
    </source>
</evidence>
<evidence type="ECO:0008006" key="2">
    <source>
        <dbReference type="Google" id="ProtNLM"/>
    </source>
</evidence>
<organism evidence="1">
    <name type="scientific">uncultured Mycobacteriales bacterium</name>
    <dbReference type="NCBI Taxonomy" id="581187"/>
    <lineage>
        <taxon>Bacteria</taxon>
        <taxon>Bacillati</taxon>
        <taxon>Actinomycetota</taxon>
        <taxon>Actinomycetes</taxon>
        <taxon>Mycobacteriales</taxon>
        <taxon>environmental samples</taxon>
    </lineage>
</organism>
<dbReference type="AlphaFoldDB" id="A0A6J4HYM9"/>
<gene>
    <name evidence="1" type="ORF">AVDCRST_MAG41-1228</name>
</gene>
<accession>A0A6J4HYM9</accession>
<reference evidence="1" key="1">
    <citation type="submission" date="2020-02" db="EMBL/GenBank/DDBJ databases">
        <authorList>
            <person name="Meier V. D."/>
        </authorList>
    </citation>
    <scope>NUCLEOTIDE SEQUENCE</scope>
    <source>
        <strain evidence="1">AVDCRST_MAG41</strain>
    </source>
</reference>
<dbReference type="EMBL" id="CADCTP010000119">
    <property type="protein sequence ID" value="CAA9236719.1"/>
    <property type="molecule type" value="Genomic_DNA"/>
</dbReference>